<dbReference type="InterPro" id="IPR036388">
    <property type="entry name" value="WH-like_DNA-bd_sf"/>
</dbReference>
<dbReference type="InterPro" id="IPR036390">
    <property type="entry name" value="WH_DNA-bd_sf"/>
</dbReference>
<dbReference type="Gene3D" id="1.10.10.10">
    <property type="entry name" value="Winged helix-like DNA-binding domain superfamily/Winged helix DNA-binding domain"/>
    <property type="match status" value="1"/>
</dbReference>
<evidence type="ECO:0000256" key="3">
    <source>
        <dbReference type="ARBA" id="ARBA00023163"/>
    </source>
</evidence>
<reference evidence="5" key="1">
    <citation type="submission" date="2016-10" db="EMBL/GenBank/DDBJ databases">
        <title>Sequence of Gallionella enrichment culture.</title>
        <authorList>
            <person name="Poehlein A."/>
            <person name="Muehling M."/>
            <person name="Daniel R."/>
        </authorList>
    </citation>
    <scope>NUCLEOTIDE SEQUENCE</scope>
</reference>
<dbReference type="SMART" id="SM00895">
    <property type="entry name" value="FCD"/>
    <property type="match status" value="1"/>
</dbReference>
<feature type="domain" description="HTH gntR-type" evidence="4">
    <location>
        <begin position="10"/>
        <end position="80"/>
    </location>
</feature>
<name>A0A1J5RKC3_9ZZZZ</name>
<dbReference type="PANTHER" id="PTHR43537:SF24">
    <property type="entry name" value="GLUCONATE OPERON TRANSCRIPTIONAL REPRESSOR"/>
    <property type="match status" value="1"/>
</dbReference>
<dbReference type="CDD" id="cd07377">
    <property type="entry name" value="WHTH_GntR"/>
    <property type="match status" value="1"/>
</dbReference>
<dbReference type="AlphaFoldDB" id="A0A1J5RKC3"/>
<dbReference type="InterPro" id="IPR000524">
    <property type="entry name" value="Tscrpt_reg_HTH_GntR"/>
</dbReference>
<dbReference type="Gene3D" id="1.20.120.530">
    <property type="entry name" value="GntR ligand-binding domain-like"/>
    <property type="match status" value="1"/>
</dbReference>
<dbReference type="SUPFAM" id="SSF46785">
    <property type="entry name" value="Winged helix' DNA-binding domain"/>
    <property type="match status" value="1"/>
</dbReference>
<protein>
    <submittedName>
        <fullName evidence="5">Pyruvate dehydrogenase complex repressor</fullName>
    </submittedName>
</protein>
<dbReference type="GO" id="GO:0003677">
    <property type="term" value="F:DNA binding"/>
    <property type="evidence" value="ECO:0007669"/>
    <property type="project" value="UniProtKB-KW"/>
</dbReference>
<evidence type="ECO:0000313" key="5">
    <source>
        <dbReference type="EMBL" id="OIQ89995.1"/>
    </source>
</evidence>
<evidence type="ECO:0000256" key="1">
    <source>
        <dbReference type="ARBA" id="ARBA00023015"/>
    </source>
</evidence>
<dbReference type="PRINTS" id="PR00035">
    <property type="entry name" value="HTHGNTR"/>
</dbReference>
<accession>A0A1J5RKC3</accession>
<dbReference type="PROSITE" id="PS50949">
    <property type="entry name" value="HTH_GNTR"/>
    <property type="match status" value="1"/>
</dbReference>
<comment type="caution">
    <text evidence="5">The sequence shown here is derived from an EMBL/GenBank/DDBJ whole genome shotgun (WGS) entry which is preliminary data.</text>
</comment>
<dbReference type="Pfam" id="PF07729">
    <property type="entry name" value="FCD"/>
    <property type="match status" value="1"/>
</dbReference>
<dbReference type="Pfam" id="PF00392">
    <property type="entry name" value="GntR"/>
    <property type="match status" value="1"/>
</dbReference>
<dbReference type="InterPro" id="IPR011711">
    <property type="entry name" value="GntR_C"/>
</dbReference>
<gene>
    <name evidence="5" type="primary">pdhR_10</name>
    <name evidence="5" type="ORF">GALL_281330</name>
</gene>
<evidence type="ECO:0000256" key="2">
    <source>
        <dbReference type="ARBA" id="ARBA00023125"/>
    </source>
</evidence>
<dbReference type="SUPFAM" id="SSF48008">
    <property type="entry name" value="GntR ligand-binding domain-like"/>
    <property type="match status" value="1"/>
</dbReference>
<keyword evidence="2" id="KW-0238">DNA-binding</keyword>
<keyword evidence="3" id="KW-0804">Transcription</keyword>
<dbReference type="GO" id="GO:0003700">
    <property type="term" value="F:DNA-binding transcription factor activity"/>
    <property type="evidence" value="ECO:0007669"/>
    <property type="project" value="InterPro"/>
</dbReference>
<sequence>MAVVPSSRRPKRADLIVAEVKRWIMAGQLAPGDRLPNEKELMERFACSKGTIREALKSLEVQGLVRIRTGPGGGATLGSVSFEHATDLLRNYLHFQRPSGADLYALRKLVEPELAAAVVGRLDAADFARLEDLVALCVPAAATPEARQAQRMAELEFHTVLALRCDNPLLALVCRFLNDLVRDLVVYKKAFYPEQTEFSRSNLRYHTELIAAYRAEDAATVRRLMAEHMAEAERFNREMDAQIGHGGLLGARTTGAGS</sequence>
<proteinExistence type="predicted"/>
<dbReference type="InterPro" id="IPR008920">
    <property type="entry name" value="TF_FadR/GntR_C"/>
</dbReference>
<dbReference type="EMBL" id="MLJW01000309">
    <property type="protein sequence ID" value="OIQ89995.1"/>
    <property type="molecule type" value="Genomic_DNA"/>
</dbReference>
<dbReference type="PANTHER" id="PTHR43537">
    <property type="entry name" value="TRANSCRIPTIONAL REGULATOR, GNTR FAMILY"/>
    <property type="match status" value="1"/>
</dbReference>
<evidence type="ECO:0000259" key="4">
    <source>
        <dbReference type="PROSITE" id="PS50949"/>
    </source>
</evidence>
<dbReference type="SMART" id="SM00345">
    <property type="entry name" value="HTH_GNTR"/>
    <property type="match status" value="1"/>
</dbReference>
<keyword evidence="1" id="KW-0805">Transcription regulation</keyword>
<keyword evidence="5" id="KW-0670">Pyruvate</keyword>
<organism evidence="5">
    <name type="scientific">mine drainage metagenome</name>
    <dbReference type="NCBI Taxonomy" id="410659"/>
    <lineage>
        <taxon>unclassified sequences</taxon>
        <taxon>metagenomes</taxon>
        <taxon>ecological metagenomes</taxon>
    </lineage>
</organism>